<accession>A0A0U0W5P0</accession>
<name>A0A0U0W5P0_MYCBE</name>
<dbReference type="OrthoDB" id="6400788at2"/>
<evidence type="ECO:0000313" key="2">
    <source>
        <dbReference type="EMBL" id="CPR10479.1"/>
    </source>
</evidence>
<evidence type="ECO:0000313" key="3">
    <source>
        <dbReference type="Proteomes" id="UP000198875"/>
    </source>
</evidence>
<reference evidence="2 3" key="1">
    <citation type="submission" date="2015-03" db="EMBL/GenBank/DDBJ databases">
        <authorList>
            <person name="Murphy D."/>
        </authorList>
    </citation>
    <scope>NUCLEOTIDE SEQUENCE [LARGE SCALE GENOMIC DNA]</scope>
    <source>
        <strain evidence="2 3">DSM 44277</strain>
    </source>
</reference>
<organism evidence="2 3">
    <name type="scientific">Mycobacterium bohemicum DSM 44277</name>
    <dbReference type="NCBI Taxonomy" id="1236609"/>
    <lineage>
        <taxon>Bacteria</taxon>
        <taxon>Bacillati</taxon>
        <taxon>Actinomycetota</taxon>
        <taxon>Actinomycetes</taxon>
        <taxon>Mycobacteriales</taxon>
        <taxon>Mycobacteriaceae</taxon>
        <taxon>Mycobacterium</taxon>
    </lineage>
</organism>
<evidence type="ECO:0000256" key="1">
    <source>
        <dbReference type="SAM" id="MobiDB-lite"/>
    </source>
</evidence>
<dbReference type="InterPro" id="IPR027417">
    <property type="entry name" value="P-loop_NTPase"/>
</dbReference>
<dbReference type="SUPFAM" id="SSF52540">
    <property type="entry name" value="P-loop containing nucleoside triphosphate hydrolases"/>
    <property type="match status" value="1"/>
</dbReference>
<sequence>MTETDVLEAFKGPLRPDGYLFIPIVGGSGTGKSHLVRWVKAQTQNEPDWEIRYLPKNRTGLRRAIEIVIRGLTGPRIEEAREALEAAPSHTESDDILAERLLDELALLVSQVGLYETEPSENQRSAQLRKRLARELPDLLRDPVVRRKLTAAGAVVPRLVGLALRGRHEGDGLDDDATNFLESDFPLTFEEIGHASKGARELLGKFATLPEYKKAAVALINDVLPAAEKHVAVSNQVDLVEVFREVRRALHSDGKQLALFVEDLTVLHGVEREFLDAIVEPVHSVDGDMCGLRMIFAVTDGHFHDLDTVRTRCDDAYWFDAAYGEDGVDEDEALSFVARYFNATRLDPHEIDAAWTSRDSNGERWLRNACRDCIHQEGCHDAFGTSREGYGLYPLDAPAVGRFVRALSAERFDPRDIVREVINRFLIQGSLDLRSNDFPSASTLAVFDQNSEPLAPLIAARVKDLRPADYERVSNILRYWANPESPADISTAILEAFGVHDFNEGLQSLRSLHDSGPSYQRRPEDTTPRHRPTHRGIEDRLKSERRKPFVELTAWANGQRELSATATRYLRQLVQKVVKNNLELGPLPVNLGPGFDESRFRDIDIVLNGSVTQQQSPDTAFVVIERNQVNAAALQALILASEVDTEDWPQAAVYRRMLASAVEAWTRAVVAKLGRPVTNSTKATVQGAIVASAVLDDLNRGLSLTDYMSAMFAPTRALTAGAVRSAKWAALVARAADLKPRLQKLIEAEFGEARGTGSVRMVQADRLLPVVKDFTANWELNTDDPTIAAFFRLVGPAVGEEWTILGKRVAVTQSLVDRDRMWEDQTAKVLATLRTSLQAGRLMDSNAIDELTKLASCEPQRALRAFNTAAEALTKDLTLPEKLTLVASDIPDLVAVVHDFATRAAKAIENVERDLLARQTDAGGATDLEKAATRVLEATNRFDDAIKRLTR</sequence>
<proteinExistence type="predicted"/>
<dbReference type="EMBL" id="CSTD01000001">
    <property type="protein sequence ID" value="CPR10479.1"/>
    <property type="molecule type" value="Genomic_DNA"/>
</dbReference>
<dbReference type="NCBIfam" id="NF041065">
    <property type="entry name" value="DpdH"/>
    <property type="match status" value="1"/>
</dbReference>
<protein>
    <submittedName>
        <fullName evidence="2">Uncharacterized protein</fullName>
    </submittedName>
</protein>
<dbReference type="Proteomes" id="UP000198875">
    <property type="component" value="Unassembled WGS sequence"/>
</dbReference>
<dbReference type="AlphaFoldDB" id="A0A0U0W5P0"/>
<feature type="region of interest" description="Disordered" evidence="1">
    <location>
        <begin position="510"/>
        <end position="542"/>
    </location>
</feature>
<gene>
    <name evidence="2" type="ORF">BN971_01874</name>
</gene>